<dbReference type="PANTHER" id="PTHR34220:SF7">
    <property type="entry name" value="SENSOR HISTIDINE KINASE YPDA"/>
    <property type="match status" value="1"/>
</dbReference>
<evidence type="ECO:0000313" key="3">
    <source>
        <dbReference type="EMBL" id="MBC8539229.1"/>
    </source>
</evidence>
<dbReference type="GO" id="GO:0016020">
    <property type="term" value="C:membrane"/>
    <property type="evidence" value="ECO:0007669"/>
    <property type="project" value="InterPro"/>
</dbReference>
<organism evidence="3 4">
    <name type="scientific">Guopingia tenuis</name>
    <dbReference type="NCBI Taxonomy" id="2763656"/>
    <lineage>
        <taxon>Bacteria</taxon>
        <taxon>Bacillati</taxon>
        <taxon>Bacillota</taxon>
        <taxon>Clostridia</taxon>
        <taxon>Christensenellales</taxon>
        <taxon>Christensenellaceae</taxon>
        <taxon>Guopingia</taxon>
    </lineage>
</organism>
<dbReference type="PANTHER" id="PTHR34220">
    <property type="entry name" value="SENSOR HISTIDINE KINASE YPDA"/>
    <property type="match status" value="1"/>
</dbReference>
<comment type="caution">
    <text evidence="3">The sequence shown here is derived from an EMBL/GenBank/DDBJ whole genome shotgun (WGS) entry which is preliminary data.</text>
</comment>
<gene>
    <name evidence="3" type="ORF">H8693_09860</name>
</gene>
<dbReference type="InterPro" id="IPR010559">
    <property type="entry name" value="Sig_transdc_His_kin_internal"/>
</dbReference>
<dbReference type="EMBL" id="JACRSS010000006">
    <property type="protein sequence ID" value="MBC8539229.1"/>
    <property type="molecule type" value="Genomic_DNA"/>
</dbReference>
<dbReference type="Gene3D" id="3.30.565.10">
    <property type="entry name" value="Histidine kinase-like ATPase, C-terminal domain"/>
    <property type="match status" value="1"/>
</dbReference>
<feature type="domain" description="Histidine kinase/HSP90-like ATPase" evidence="2">
    <location>
        <begin position="463"/>
        <end position="567"/>
    </location>
</feature>
<dbReference type="SMART" id="SM00387">
    <property type="entry name" value="HATPase_c"/>
    <property type="match status" value="1"/>
</dbReference>
<dbReference type="RefSeq" id="WP_249280834.1">
    <property type="nucleotide sequence ID" value="NZ_JACRSS010000006.1"/>
</dbReference>
<dbReference type="Proteomes" id="UP000617951">
    <property type="component" value="Unassembled WGS sequence"/>
</dbReference>
<dbReference type="InterPro" id="IPR036890">
    <property type="entry name" value="HATPase_C_sf"/>
</dbReference>
<keyword evidence="1" id="KW-0472">Membrane</keyword>
<dbReference type="AlphaFoldDB" id="A0A926DK65"/>
<name>A0A926DK65_9FIRM</name>
<feature type="transmembrane region" description="Helical" evidence="1">
    <location>
        <begin position="280"/>
        <end position="299"/>
    </location>
</feature>
<reference evidence="3" key="1">
    <citation type="submission" date="2020-08" db="EMBL/GenBank/DDBJ databases">
        <title>Genome public.</title>
        <authorList>
            <person name="Liu C."/>
            <person name="Sun Q."/>
        </authorList>
    </citation>
    <scope>NUCLEOTIDE SEQUENCE</scope>
    <source>
        <strain evidence="3">NSJ-63</strain>
    </source>
</reference>
<proteinExistence type="predicted"/>
<feature type="transmembrane region" description="Helical" evidence="1">
    <location>
        <begin position="7"/>
        <end position="30"/>
    </location>
</feature>
<evidence type="ECO:0000313" key="4">
    <source>
        <dbReference type="Proteomes" id="UP000617951"/>
    </source>
</evidence>
<dbReference type="Gene3D" id="3.30.450.20">
    <property type="entry name" value="PAS domain"/>
    <property type="match status" value="1"/>
</dbReference>
<keyword evidence="3" id="KW-0808">Transferase</keyword>
<protein>
    <submittedName>
        <fullName evidence="3">Histidine kinase</fullName>
    </submittedName>
</protein>
<evidence type="ECO:0000256" key="1">
    <source>
        <dbReference type="SAM" id="Phobius"/>
    </source>
</evidence>
<dbReference type="InterPro" id="IPR050640">
    <property type="entry name" value="Bact_2-comp_sensor_kinase"/>
</dbReference>
<accession>A0A926DK65</accession>
<dbReference type="GO" id="GO:0000155">
    <property type="term" value="F:phosphorelay sensor kinase activity"/>
    <property type="evidence" value="ECO:0007669"/>
    <property type="project" value="InterPro"/>
</dbReference>
<dbReference type="Pfam" id="PF06580">
    <property type="entry name" value="His_kinase"/>
    <property type="match status" value="1"/>
</dbReference>
<keyword evidence="3" id="KW-0418">Kinase</keyword>
<keyword evidence="4" id="KW-1185">Reference proteome</keyword>
<keyword evidence="1" id="KW-0812">Transmembrane</keyword>
<dbReference type="InterPro" id="IPR003594">
    <property type="entry name" value="HATPase_dom"/>
</dbReference>
<evidence type="ECO:0000259" key="2">
    <source>
        <dbReference type="SMART" id="SM00387"/>
    </source>
</evidence>
<keyword evidence="1" id="KW-1133">Transmembrane helix</keyword>
<dbReference type="SUPFAM" id="SSF55874">
    <property type="entry name" value="ATPase domain of HSP90 chaperone/DNA topoisomerase II/histidine kinase"/>
    <property type="match status" value="1"/>
</dbReference>
<sequence>MKKSAKLQTILLFMIMGILLFAITVVSVLVNRVATAEIIAQVSEMRQDVLNQVSKGVDGLMQEVERISDFYYDNVTKIEGIDAWKELEHKARARFNVLDIDYKITVTFKTGQTYVNGIQSGERIYEKLNKKIWFSRLMGNNEKIIWYTDWSETKEKIAKIGAARGIYNQTTGEMSGILMIEMDHRLFLKQYSSLLDRNSIYIIDQNGTIISDPDENRIGLLYYNMNKFNEIFRASDNKVIKKSGIEYLYSKCDIANKNWIVIEEIPLHELSQPLIRINQMILVIGVAVLLGGSVITVAASHSLTKPISDVCKKLDVIGQDGLARSERIRLSYRSWKEIRIIVEKFNAMMDRIDNMIINMSKITREKLKTEMSFLQMQIQPHFMYNTLFSVKCMIAMGETDKANKMMGAFLTLIRNILNTPNEMVTIDHEIYIINEFIAIEKFRYGDTFDVVLECPESLKNYKILSLILQPIVENSVIHGVAEMRKGGKIRLKIYEKEDVLQVEIWNNGKPMTPEQIASSFRRSQNGGIGLYNVERRIKLNFGDKYGIKIIAGELEGTTVTVTMPIIK</sequence>
<dbReference type="Pfam" id="PF02518">
    <property type="entry name" value="HATPase_c"/>
    <property type="match status" value="1"/>
</dbReference>